<dbReference type="Pfam" id="PF00932">
    <property type="entry name" value="LTD"/>
    <property type="match status" value="1"/>
</dbReference>
<evidence type="ECO:0000256" key="2">
    <source>
        <dbReference type="ARBA" id="ARBA00022722"/>
    </source>
</evidence>
<evidence type="ECO:0000313" key="9">
    <source>
        <dbReference type="Proteomes" id="UP001203342"/>
    </source>
</evidence>
<dbReference type="RefSeq" id="WP_250580801.1">
    <property type="nucleotide sequence ID" value="NZ_JAMLJN010000003.1"/>
</dbReference>
<keyword evidence="4" id="KW-0378">Hydrolase</keyword>
<evidence type="ECO:0000256" key="3">
    <source>
        <dbReference type="ARBA" id="ARBA00022729"/>
    </source>
</evidence>
<dbReference type="InterPro" id="IPR003961">
    <property type="entry name" value="FN3_dom"/>
</dbReference>
<evidence type="ECO:0000256" key="1">
    <source>
        <dbReference type="ARBA" id="ARBA00006429"/>
    </source>
</evidence>
<sequence length="1233" mass="131496">MKHTSYFKSIFLLLLLSCGFSFSQPANYYTSANGLTGAPLKTALYTIIKDHTVISYTNLWTAFNTTDIKPSTSNVIWDIYTDIPQGTPVYQFIYSTDQCGTYSVEGDCYNREHSMPKSWFLDASPMYSDLYHIYPTDGKVNGMRSNYPYGEVGTPTYTSSNGSKLGTSVTPGYTGLVFEPIDAYKGDLARAYFYMVTRYENLVSTWQTNDTNGDVVLNGTAYPAFESWYIDLLLQWHAQDPVSQKEIDRNNAIYALQGNRNPFVDHPEYAAAIWNPTPITLATEPTNPVSNFSAVATSTSAITVSWLDTTGATPATAYLLLASTTATFTNPIDGVSQNNSALVKNVASGVQTVTFTGLSSNTLYYFKIFPYSGSGSSINYKTDGSVPTTSATTLAPVGVPTALAASSLSSGSFTANWQAVSGAQSYRLDVYKRIAGGTATDLFFSEYVEGSSNNKYLEIFNGTGASVNLANYEILLYANGVSIPNSTNVLSGTLNHGSVLVLRNGSANLLGTLSYPISTATAFNGDDALVLFNKSTSTIVDVFGRVGEDPGTAWTSGVLTTVDKTLVRKSTIMSGVTVNPSSGFPTLATQWDLLPIDDITNLGIHTFNGGTTIVPVVTDVNVGAITSYTITGLDPATTYYYVVRAFDGTSTTQNSNEIAVTTSVTPTIWNGSSWSDGVPTATRDAVINGDLTVSVGGLTTKNLTISATTVLTIAADQVLRVQGDLVNHGSVVFESNAQGTAQFDVYGGSPIAGSGSFTVKRYITGKRAFRLLAPAVTTTGSIATNWQQQVYITGAQGAIGTISPDGFDCTATGNPSLFTYESSGWSPISNTNVLPLLASKGYRLLVRGDRTPSLLNSASQVNMNQPVTLSATGALVTGSVTYSTMTASDYTLIANPYVSPIDWATVTKTGIENSFYAWDPTLGTGTQRGRYVACTSDGITNILSDGSGASTTVSNYIQSGQAFFVKNATSGVAGSLTIKETDKASVQAFVFRNSPPTRLLSKLGITLYSSLAYSLGEPPLDGALVVQNEGFTSALDSDDVVKLSSSGEQVAFQRGAALLSIDKIGTVVPNDVFQIVSSHLQENQSYVWKVVVQHDFAPDGIVLFDTYTQQSHTISFNSTTVVTFQTTTDVASRSPHRFQFLFPSASLTVPSVATSVFLYPNPAPSGVQQFVLSGLLSDVPVHVHNVVGQVIPVQKNYTPSGLVVTPTVAVVPGIYFVTVTTDSKVIPIQWVVE</sequence>
<evidence type="ECO:0000259" key="6">
    <source>
        <dbReference type="PROSITE" id="PS50853"/>
    </source>
</evidence>
<evidence type="ECO:0000256" key="4">
    <source>
        <dbReference type="ARBA" id="ARBA00022801"/>
    </source>
</evidence>
<keyword evidence="2" id="KW-0540">Nuclease</keyword>
<dbReference type="SMART" id="SM00060">
    <property type="entry name" value="FN3"/>
    <property type="match status" value="2"/>
</dbReference>
<evidence type="ECO:0000259" key="7">
    <source>
        <dbReference type="PROSITE" id="PS51841"/>
    </source>
</evidence>
<name>A0ABT0TFF5_9FLAO</name>
<proteinExistence type="inferred from homology"/>
<organism evidence="8 9">
    <name type="scientific">Flavobacterium fragile</name>
    <dbReference type="NCBI Taxonomy" id="2949085"/>
    <lineage>
        <taxon>Bacteria</taxon>
        <taxon>Pseudomonadati</taxon>
        <taxon>Bacteroidota</taxon>
        <taxon>Flavobacteriia</taxon>
        <taxon>Flavobacteriales</taxon>
        <taxon>Flavobacteriaceae</taxon>
        <taxon>Flavobacterium</taxon>
    </lineage>
</organism>
<dbReference type="InterPro" id="IPR036116">
    <property type="entry name" value="FN3_sf"/>
</dbReference>
<dbReference type="InterPro" id="IPR013783">
    <property type="entry name" value="Ig-like_fold"/>
</dbReference>
<keyword evidence="3 5" id="KW-0732">Signal</keyword>
<comment type="caution">
    <text evidence="8">The sequence shown here is derived from an EMBL/GenBank/DDBJ whole genome shotgun (WGS) entry which is preliminary data.</text>
</comment>
<dbReference type="SUPFAM" id="SSF54060">
    <property type="entry name" value="His-Me finger endonucleases"/>
    <property type="match status" value="1"/>
</dbReference>
<protein>
    <submittedName>
        <fullName evidence="8">Endonuclease</fullName>
    </submittedName>
</protein>
<gene>
    <name evidence="8" type="ORF">NAT47_04725</name>
</gene>
<dbReference type="NCBIfam" id="TIGR04183">
    <property type="entry name" value="Por_Secre_tail"/>
    <property type="match status" value="1"/>
</dbReference>
<dbReference type="PANTHER" id="PTHR33607:SF2">
    <property type="entry name" value="ENDONUCLEASE-1"/>
    <property type="match status" value="1"/>
</dbReference>
<dbReference type="Pfam" id="PF04231">
    <property type="entry name" value="Endonuclease_1"/>
    <property type="match status" value="1"/>
</dbReference>
<dbReference type="GO" id="GO:0004519">
    <property type="term" value="F:endonuclease activity"/>
    <property type="evidence" value="ECO:0007669"/>
    <property type="project" value="UniProtKB-KW"/>
</dbReference>
<feature type="domain" description="LTD" evidence="7">
    <location>
        <begin position="435"/>
        <end position="547"/>
    </location>
</feature>
<dbReference type="InterPro" id="IPR007346">
    <property type="entry name" value="Endonuclease-I"/>
</dbReference>
<dbReference type="PROSITE" id="PS50853">
    <property type="entry name" value="FN3"/>
    <property type="match status" value="1"/>
</dbReference>
<dbReference type="InterPro" id="IPR044925">
    <property type="entry name" value="His-Me_finger_sf"/>
</dbReference>
<dbReference type="InterPro" id="IPR026444">
    <property type="entry name" value="Secre_tail"/>
</dbReference>
<comment type="similarity">
    <text evidence="1">Belongs to the EndA/NucM nuclease family.</text>
</comment>
<feature type="signal peptide" evidence="5">
    <location>
        <begin position="1"/>
        <end position="23"/>
    </location>
</feature>
<reference evidence="8 9" key="1">
    <citation type="submission" date="2022-05" db="EMBL/GenBank/DDBJ databases">
        <title>Flavobacterium sp., isolated from activated sludge.</title>
        <authorList>
            <person name="Ran Q."/>
        </authorList>
    </citation>
    <scope>NUCLEOTIDE SEQUENCE [LARGE SCALE GENOMIC DNA]</scope>
    <source>
        <strain evidence="8 9">HXWNR69</strain>
    </source>
</reference>
<keyword evidence="8" id="KW-0255">Endonuclease</keyword>
<dbReference type="SUPFAM" id="SSF49265">
    <property type="entry name" value="Fibronectin type III"/>
    <property type="match status" value="1"/>
</dbReference>
<evidence type="ECO:0000256" key="5">
    <source>
        <dbReference type="SAM" id="SignalP"/>
    </source>
</evidence>
<dbReference type="Gene3D" id="2.60.40.10">
    <property type="entry name" value="Immunoglobulins"/>
    <property type="match status" value="2"/>
</dbReference>
<accession>A0ABT0TFF5</accession>
<dbReference type="InterPro" id="IPR001322">
    <property type="entry name" value="Lamin_tail_dom"/>
</dbReference>
<dbReference type="CDD" id="cd00063">
    <property type="entry name" value="FN3"/>
    <property type="match status" value="2"/>
</dbReference>
<dbReference type="Proteomes" id="UP001203342">
    <property type="component" value="Unassembled WGS sequence"/>
</dbReference>
<dbReference type="PANTHER" id="PTHR33607">
    <property type="entry name" value="ENDONUCLEASE-1"/>
    <property type="match status" value="1"/>
</dbReference>
<dbReference type="EMBL" id="JAMLJN010000003">
    <property type="protein sequence ID" value="MCL9769714.1"/>
    <property type="molecule type" value="Genomic_DNA"/>
</dbReference>
<feature type="chain" id="PRO_5047332317" evidence="5">
    <location>
        <begin position="24"/>
        <end position="1233"/>
    </location>
</feature>
<keyword evidence="9" id="KW-1185">Reference proteome</keyword>
<dbReference type="PROSITE" id="PS51841">
    <property type="entry name" value="LTD"/>
    <property type="match status" value="1"/>
</dbReference>
<evidence type="ECO:0000313" key="8">
    <source>
        <dbReference type="EMBL" id="MCL9769714.1"/>
    </source>
</evidence>
<feature type="domain" description="Fibronectin type-III" evidence="6">
    <location>
        <begin position="288"/>
        <end position="396"/>
    </location>
</feature>